<gene>
    <name evidence="4" type="primary">ompW</name>
    <name evidence="4" type="ORF">RIdsm_02334</name>
    <name evidence="3" type="ORF">XM52_12725</name>
</gene>
<accession>A0A0T5P8P4</accession>
<reference evidence="3 5" key="1">
    <citation type="submission" date="2015-04" db="EMBL/GenBank/DDBJ databases">
        <title>The draft genome sequence of Roseovarius indicus B108T.</title>
        <authorList>
            <person name="Li G."/>
            <person name="Lai Q."/>
            <person name="Shao Z."/>
            <person name="Yan P."/>
        </authorList>
    </citation>
    <scope>NUCLEOTIDE SEQUENCE [LARGE SCALE GENOMIC DNA]</scope>
    <source>
        <strain evidence="3 5">B108</strain>
    </source>
</reference>
<dbReference type="InterPro" id="IPR005618">
    <property type="entry name" value="OMPW"/>
</dbReference>
<evidence type="ECO:0000313" key="4">
    <source>
        <dbReference type="EMBL" id="QEW26534.1"/>
    </source>
</evidence>
<proteinExistence type="inferred from homology"/>
<dbReference type="AlphaFoldDB" id="A0A0T5P8P4"/>
<dbReference type="GO" id="GO:0055085">
    <property type="term" value="P:transmembrane transport"/>
    <property type="evidence" value="ECO:0007669"/>
    <property type="project" value="TreeGrafter"/>
</dbReference>
<reference evidence="4 6" key="2">
    <citation type="submission" date="2018-08" db="EMBL/GenBank/DDBJ databases">
        <title>Genetic Globetrotter - A new plasmid hitch-hiking vast phylogenetic and geographic distances.</title>
        <authorList>
            <person name="Vollmers J."/>
            <person name="Petersen J."/>
        </authorList>
    </citation>
    <scope>NUCLEOTIDE SEQUENCE [LARGE SCALE GENOMIC DNA]</scope>
    <source>
        <strain evidence="4 6">DSM 26383</strain>
    </source>
</reference>
<name>A0A0T5P8P4_9RHOB</name>
<keyword evidence="5" id="KW-1185">Reference proteome</keyword>
<evidence type="ECO:0000313" key="6">
    <source>
        <dbReference type="Proteomes" id="UP000325785"/>
    </source>
</evidence>
<evidence type="ECO:0000256" key="1">
    <source>
        <dbReference type="ARBA" id="ARBA00009330"/>
    </source>
</evidence>
<organism evidence="3 5">
    <name type="scientific">Roseovarius indicus</name>
    <dbReference type="NCBI Taxonomy" id="540747"/>
    <lineage>
        <taxon>Bacteria</taxon>
        <taxon>Pseudomonadati</taxon>
        <taxon>Pseudomonadota</taxon>
        <taxon>Alphaproteobacteria</taxon>
        <taxon>Rhodobacterales</taxon>
        <taxon>Roseobacteraceae</taxon>
        <taxon>Roseovarius</taxon>
    </lineage>
</organism>
<comment type="similarity">
    <text evidence="1">Belongs to the OmpW/AlkL family.</text>
</comment>
<evidence type="ECO:0000313" key="5">
    <source>
        <dbReference type="Proteomes" id="UP000051401"/>
    </source>
</evidence>
<dbReference type="EMBL" id="CP031598">
    <property type="protein sequence ID" value="QEW26534.1"/>
    <property type="molecule type" value="Genomic_DNA"/>
</dbReference>
<dbReference type="Pfam" id="PF03922">
    <property type="entry name" value="OmpW"/>
    <property type="match status" value="1"/>
</dbReference>
<dbReference type="Proteomes" id="UP000051401">
    <property type="component" value="Unassembled WGS sequence"/>
</dbReference>
<protein>
    <submittedName>
        <fullName evidence="3 4">Membrane protein</fullName>
    </submittedName>
</protein>
<dbReference type="PANTHER" id="PTHR36920:SF1">
    <property type="entry name" value="OUTER MEMBRANE PROTEIN W"/>
    <property type="match status" value="1"/>
</dbReference>
<dbReference type="PANTHER" id="PTHR36920">
    <property type="match status" value="1"/>
</dbReference>
<sequence>MKTLTKLALTTALATVAAAPALAQSKGDMLLGLGVHWVMPTDSWSATLAGPVRVDDNVRPTLTFEYFVADRIGLEVLAAWPFEHDAQLLGAGDVVKTKHLPPTVSIQYHFTNSSNITPFAGIGVNYTHFWDEKGTGVLAGVPVSLDDSWGVAVHAGLDFKISEKASLRADIRWMDIDTKAKVGGVPIGNVSIDPIVIGAAYVMKF</sequence>
<dbReference type="Proteomes" id="UP000325785">
    <property type="component" value="Chromosome"/>
</dbReference>
<dbReference type="OrthoDB" id="9807574at2"/>
<feature type="signal peptide" evidence="2">
    <location>
        <begin position="1"/>
        <end position="23"/>
    </location>
</feature>
<evidence type="ECO:0000256" key="2">
    <source>
        <dbReference type="SAM" id="SignalP"/>
    </source>
</evidence>
<dbReference type="InterPro" id="IPR011250">
    <property type="entry name" value="OMP/PagP_B-barrel"/>
</dbReference>
<dbReference type="EMBL" id="LAXI01000007">
    <property type="protein sequence ID" value="KRS17361.1"/>
    <property type="molecule type" value="Genomic_DNA"/>
</dbReference>
<dbReference type="STRING" id="540747.SAMN04488031_1011009"/>
<evidence type="ECO:0000313" key="3">
    <source>
        <dbReference type="EMBL" id="KRS17361.1"/>
    </source>
</evidence>
<keyword evidence="2" id="KW-0732">Signal</keyword>
<dbReference type="PATRIC" id="fig|540747.5.peg.5579"/>
<dbReference type="RefSeq" id="WP_057816524.1">
    <property type="nucleotide sequence ID" value="NZ_CAXRJZ010000118.1"/>
</dbReference>
<dbReference type="Gene3D" id="2.40.160.20">
    <property type="match status" value="1"/>
</dbReference>
<dbReference type="KEGG" id="rid:RIdsm_02334"/>
<feature type="chain" id="PRO_5015044576" evidence="2">
    <location>
        <begin position="24"/>
        <end position="205"/>
    </location>
</feature>
<dbReference type="GO" id="GO:0019867">
    <property type="term" value="C:outer membrane"/>
    <property type="evidence" value="ECO:0007669"/>
    <property type="project" value="InterPro"/>
</dbReference>
<dbReference type="SUPFAM" id="SSF56925">
    <property type="entry name" value="OMPA-like"/>
    <property type="match status" value="1"/>
</dbReference>